<keyword evidence="4" id="KW-1185">Reference proteome</keyword>
<reference evidence="3 4" key="1">
    <citation type="journal article" date="2007" name="Proc. Natl. Acad. Sci. U.S.A.">
        <title>The genome of Syntrophus aciditrophicus: life at the thermodynamic limit of microbial growth.</title>
        <authorList>
            <person name="McInerney M.J."/>
            <person name="Rohlin L."/>
            <person name="Mouttaki H."/>
            <person name="Kim U."/>
            <person name="Krupp R.S."/>
            <person name="Rios-Hernandez L."/>
            <person name="Sieber J."/>
            <person name="Struchtemeyer C.G."/>
            <person name="Bhattacharyya A."/>
            <person name="Campbell J.W."/>
            <person name="Gunsalus R.P."/>
        </authorList>
    </citation>
    <scope>NUCLEOTIDE SEQUENCE [LARGE SCALE GENOMIC DNA]</scope>
    <source>
        <strain evidence="3 4">SB</strain>
    </source>
</reference>
<dbReference type="KEGG" id="sat:SYN_01566"/>
<dbReference type="Proteomes" id="UP000001933">
    <property type="component" value="Chromosome"/>
</dbReference>
<dbReference type="Pfam" id="PF22725">
    <property type="entry name" value="GFO_IDH_MocA_C3"/>
    <property type="match status" value="1"/>
</dbReference>
<dbReference type="InParanoid" id="Q2LVL7"/>
<gene>
    <name evidence="3" type="ORF">SYN_01566</name>
</gene>
<dbReference type="InterPro" id="IPR055170">
    <property type="entry name" value="GFO_IDH_MocA-like_dom"/>
</dbReference>
<dbReference type="Pfam" id="PF01408">
    <property type="entry name" value="GFO_IDH_MocA"/>
    <property type="match status" value="1"/>
</dbReference>
<dbReference type="AlphaFoldDB" id="Q2LVL7"/>
<evidence type="ECO:0000313" key="4">
    <source>
        <dbReference type="Proteomes" id="UP000001933"/>
    </source>
</evidence>
<sequence length="316" mass="34447">MKKIRVGVVGIGHLGNYHLQKYAKIEDVEIVGASDSLPERARKAADLFGCEAFNDHRQLLGRVDAVSVAVPTGAHYSVTRDFLEAGAHVLLEKPITETLAQADELVALAEKGGLVFQIGFVERFNPAIAALEGVMKKPVFIEAHRLHPFFERGTDVDVVLDLMVHDLDLILHFVKSSVKHVDAVGVSVLSDKVDIANARLTFTNGCVANVTASRVTAKTMQKIRFFETNGYHSADCAARKVQSLQKKTHPDGRIEIAEVPLNIPSHDPLEAEVRSFVQAIQTGSPPPVTGREGRQSLEVALKIVDRIQEARRASGG</sequence>
<dbReference type="HOGENOM" id="CLU_023194_10_0_7"/>
<dbReference type="SUPFAM" id="SSF51735">
    <property type="entry name" value="NAD(P)-binding Rossmann-fold domains"/>
    <property type="match status" value="1"/>
</dbReference>
<evidence type="ECO:0000259" key="1">
    <source>
        <dbReference type="Pfam" id="PF01408"/>
    </source>
</evidence>
<dbReference type="SUPFAM" id="SSF55347">
    <property type="entry name" value="Glyceraldehyde-3-phosphate dehydrogenase-like, C-terminal domain"/>
    <property type="match status" value="1"/>
</dbReference>
<feature type="domain" description="GFO/IDH/MocA-like oxidoreductase" evidence="2">
    <location>
        <begin position="154"/>
        <end position="230"/>
    </location>
</feature>
<dbReference type="eggNOG" id="COG0673">
    <property type="taxonomic scope" value="Bacteria"/>
</dbReference>
<evidence type="ECO:0000259" key="2">
    <source>
        <dbReference type="Pfam" id="PF22725"/>
    </source>
</evidence>
<dbReference type="Gene3D" id="3.30.360.10">
    <property type="entry name" value="Dihydrodipicolinate Reductase, domain 2"/>
    <property type="match status" value="1"/>
</dbReference>
<dbReference type="Gene3D" id="3.40.50.720">
    <property type="entry name" value="NAD(P)-binding Rossmann-like Domain"/>
    <property type="match status" value="1"/>
</dbReference>
<dbReference type="PANTHER" id="PTHR43377:SF1">
    <property type="entry name" value="BILIVERDIN REDUCTASE A"/>
    <property type="match status" value="1"/>
</dbReference>
<dbReference type="GO" id="GO:0000166">
    <property type="term" value="F:nucleotide binding"/>
    <property type="evidence" value="ECO:0007669"/>
    <property type="project" value="InterPro"/>
</dbReference>
<dbReference type="RefSeq" id="WP_011418145.1">
    <property type="nucleotide sequence ID" value="NC_007759.1"/>
</dbReference>
<dbReference type="OrthoDB" id="9782091at2"/>
<organism evidence="3 4">
    <name type="scientific">Syntrophus aciditrophicus (strain SB)</name>
    <dbReference type="NCBI Taxonomy" id="56780"/>
    <lineage>
        <taxon>Bacteria</taxon>
        <taxon>Pseudomonadati</taxon>
        <taxon>Thermodesulfobacteriota</taxon>
        <taxon>Syntrophia</taxon>
        <taxon>Syntrophales</taxon>
        <taxon>Syntrophaceae</taxon>
        <taxon>Syntrophus</taxon>
    </lineage>
</organism>
<accession>Q2LVL7</accession>
<proteinExistence type="predicted"/>
<evidence type="ECO:0000313" key="3">
    <source>
        <dbReference type="EMBL" id="ABC78125.1"/>
    </source>
</evidence>
<protein>
    <submittedName>
        <fullName evidence="3">NAD-dependent oxidoreductase</fullName>
    </submittedName>
</protein>
<dbReference type="InterPro" id="IPR051450">
    <property type="entry name" value="Gfo/Idh/MocA_Oxidoreductases"/>
</dbReference>
<dbReference type="InterPro" id="IPR036291">
    <property type="entry name" value="NAD(P)-bd_dom_sf"/>
</dbReference>
<name>Q2LVL7_SYNAS</name>
<dbReference type="STRING" id="56780.SYN_01566"/>
<dbReference type="EMBL" id="CP000252">
    <property type="protein sequence ID" value="ABC78125.1"/>
    <property type="molecule type" value="Genomic_DNA"/>
</dbReference>
<feature type="domain" description="Gfo/Idh/MocA-like oxidoreductase N-terminal" evidence="1">
    <location>
        <begin position="4"/>
        <end position="120"/>
    </location>
</feature>
<dbReference type="InterPro" id="IPR000683">
    <property type="entry name" value="Gfo/Idh/MocA-like_OxRdtase_N"/>
</dbReference>
<dbReference type="PANTHER" id="PTHR43377">
    <property type="entry name" value="BILIVERDIN REDUCTASE A"/>
    <property type="match status" value="1"/>
</dbReference>